<keyword evidence="2" id="KW-1185">Reference proteome</keyword>
<comment type="caution">
    <text evidence="1">The sequence shown here is derived from an EMBL/GenBank/DDBJ whole genome shotgun (WGS) entry which is preliminary data.</text>
</comment>
<sequence length="267" mass="30226">MANHQQFQSCYQNWMSQQRLDLDELLQAHTNFPTDLDYLQLIIDKAINHFENYHTSRTQLAKHDGPSFMAPTWGTTFENSSLWIGGCRPTLIIRLVYVLCGSRINTHLVEFLDGVKRGNLGDISSSQLTSIDALHAKTIKEEDKLTSILATLQERVADEPLTLLAYNCRKVGESSQGEVVDKAMDVHAADMYKVLLEADKLRLDILKRMIDILTPLQAIELLVASKKLHLSLHEWSKRRDIQMGITQLLNTNHNPSSSSDPPPEPEP</sequence>
<dbReference type="EMBL" id="CM042026">
    <property type="protein sequence ID" value="KAI3804853.1"/>
    <property type="molecule type" value="Genomic_DNA"/>
</dbReference>
<organism evidence="1 2">
    <name type="scientific">Smallanthus sonchifolius</name>
    <dbReference type="NCBI Taxonomy" id="185202"/>
    <lineage>
        <taxon>Eukaryota</taxon>
        <taxon>Viridiplantae</taxon>
        <taxon>Streptophyta</taxon>
        <taxon>Embryophyta</taxon>
        <taxon>Tracheophyta</taxon>
        <taxon>Spermatophyta</taxon>
        <taxon>Magnoliopsida</taxon>
        <taxon>eudicotyledons</taxon>
        <taxon>Gunneridae</taxon>
        <taxon>Pentapetalae</taxon>
        <taxon>asterids</taxon>
        <taxon>campanulids</taxon>
        <taxon>Asterales</taxon>
        <taxon>Asteraceae</taxon>
        <taxon>Asteroideae</taxon>
        <taxon>Heliantheae alliance</taxon>
        <taxon>Millerieae</taxon>
        <taxon>Smallanthus</taxon>
    </lineage>
</organism>
<name>A0ACB9IB02_9ASTR</name>
<proteinExistence type="predicted"/>
<gene>
    <name evidence="1" type="ORF">L1987_26701</name>
</gene>
<evidence type="ECO:0000313" key="2">
    <source>
        <dbReference type="Proteomes" id="UP001056120"/>
    </source>
</evidence>
<reference evidence="2" key="1">
    <citation type="journal article" date="2022" name="Mol. Ecol. Resour.">
        <title>The genomes of chicory, endive, great burdock and yacon provide insights into Asteraceae palaeo-polyploidization history and plant inulin production.</title>
        <authorList>
            <person name="Fan W."/>
            <person name="Wang S."/>
            <person name="Wang H."/>
            <person name="Wang A."/>
            <person name="Jiang F."/>
            <person name="Liu H."/>
            <person name="Zhao H."/>
            <person name="Xu D."/>
            <person name="Zhang Y."/>
        </authorList>
    </citation>
    <scope>NUCLEOTIDE SEQUENCE [LARGE SCALE GENOMIC DNA]</scope>
    <source>
        <strain evidence="2">cv. Yunnan</strain>
    </source>
</reference>
<accession>A0ACB9IB02</accession>
<reference evidence="1 2" key="2">
    <citation type="journal article" date="2022" name="Mol. Ecol. Resour.">
        <title>The genomes of chicory, endive, great burdock and yacon provide insights into Asteraceae paleo-polyploidization history and plant inulin production.</title>
        <authorList>
            <person name="Fan W."/>
            <person name="Wang S."/>
            <person name="Wang H."/>
            <person name="Wang A."/>
            <person name="Jiang F."/>
            <person name="Liu H."/>
            <person name="Zhao H."/>
            <person name="Xu D."/>
            <person name="Zhang Y."/>
        </authorList>
    </citation>
    <scope>NUCLEOTIDE SEQUENCE [LARGE SCALE GENOMIC DNA]</scope>
    <source>
        <strain evidence="2">cv. Yunnan</strain>
        <tissue evidence="1">Leaves</tissue>
    </source>
</reference>
<evidence type="ECO:0000313" key="1">
    <source>
        <dbReference type="EMBL" id="KAI3804853.1"/>
    </source>
</evidence>
<dbReference type="Proteomes" id="UP001056120">
    <property type="component" value="Linkage Group LG09"/>
</dbReference>
<protein>
    <submittedName>
        <fullName evidence="1">Uncharacterized protein</fullName>
    </submittedName>
</protein>